<evidence type="ECO:0000313" key="1">
    <source>
        <dbReference type="EMBL" id="CBH12562.1"/>
    </source>
</evidence>
<sequence length="126" mass="13866">MFFCYLYTFIIVVQDRSYEIITGGVRGSGSDNVTQYFSTLPWRRLITFGACFSVIASLKLSIQTSPSIIRCSQRVTCECPVNVITNHCIISQLVVNPTGNRVISKGEPSAVAMEKHAVVLTGRSIS</sequence>
<accession>C9ZT27</accession>
<proteinExistence type="predicted"/>
<dbReference type="GeneID" id="23862707"/>
<evidence type="ECO:0000313" key="2">
    <source>
        <dbReference type="Proteomes" id="UP000002316"/>
    </source>
</evidence>
<organism evidence="1 2">
    <name type="scientific">Trypanosoma brucei gambiense (strain MHOM/CI/86/DAL972)</name>
    <dbReference type="NCBI Taxonomy" id="679716"/>
    <lineage>
        <taxon>Eukaryota</taxon>
        <taxon>Discoba</taxon>
        <taxon>Euglenozoa</taxon>
        <taxon>Kinetoplastea</taxon>
        <taxon>Metakinetoplastina</taxon>
        <taxon>Trypanosomatida</taxon>
        <taxon>Trypanosomatidae</taxon>
        <taxon>Trypanosoma</taxon>
    </lineage>
</organism>
<reference evidence="2" key="1">
    <citation type="journal article" date="2010" name="PLoS Negl. Trop. Dis.">
        <title>The genome sequence of Trypanosoma brucei gambiense, causative agent of chronic human african trypanosomiasis.</title>
        <authorList>
            <person name="Jackson A.P."/>
            <person name="Sanders M."/>
            <person name="Berry A."/>
            <person name="McQuillan J."/>
            <person name="Aslett M.A."/>
            <person name="Quail M.A."/>
            <person name="Chukualim B."/>
            <person name="Capewell P."/>
            <person name="MacLeod A."/>
            <person name="Melville S.E."/>
            <person name="Gibson W."/>
            <person name="Barry J.D."/>
            <person name="Berriman M."/>
            <person name="Hertz-Fowler C."/>
        </authorList>
    </citation>
    <scope>NUCLEOTIDE SEQUENCE [LARGE SCALE GENOMIC DNA]</scope>
    <source>
        <strain evidence="2">MHOM/CI/86/DAL972</strain>
    </source>
</reference>
<dbReference type="KEGG" id="tbg:TbgDal_VII4780"/>
<gene>
    <name evidence="1" type="ORF">TbgDal_VII4780</name>
</gene>
<protein>
    <submittedName>
        <fullName evidence="1">Uncharacterized protein</fullName>
    </submittedName>
</protein>
<dbReference type="Proteomes" id="UP000002316">
    <property type="component" value="Chromosome 7"/>
</dbReference>
<dbReference type="RefSeq" id="XP_011774842.1">
    <property type="nucleotide sequence ID" value="XM_011776540.1"/>
</dbReference>
<dbReference type="AlphaFoldDB" id="C9ZT27"/>
<name>C9ZT27_TRYB9</name>
<dbReference type="EMBL" id="FN554970">
    <property type="protein sequence ID" value="CBH12562.1"/>
    <property type="molecule type" value="Genomic_DNA"/>
</dbReference>